<dbReference type="PANTHER" id="PTHR13604">
    <property type="entry name" value="DC12-RELATED"/>
    <property type="match status" value="1"/>
</dbReference>
<dbReference type="AlphaFoldDB" id="A0A9W6H888"/>
<evidence type="ECO:0000256" key="2">
    <source>
        <dbReference type="ARBA" id="ARBA00022670"/>
    </source>
</evidence>
<dbReference type="PANTHER" id="PTHR13604:SF0">
    <property type="entry name" value="ABASIC SITE PROCESSING PROTEIN HMCES"/>
    <property type="match status" value="1"/>
</dbReference>
<dbReference type="GO" id="GO:0003697">
    <property type="term" value="F:single-stranded DNA binding"/>
    <property type="evidence" value="ECO:0007669"/>
    <property type="project" value="InterPro"/>
</dbReference>
<evidence type="ECO:0000256" key="6">
    <source>
        <dbReference type="ARBA" id="ARBA00023125"/>
    </source>
</evidence>
<evidence type="ECO:0000256" key="1">
    <source>
        <dbReference type="ARBA" id="ARBA00008136"/>
    </source>
</evidence>
<sequence>MDKETDDMIQEFVAEGGDFRDWRPSWNISPTDQIPIFLESKKKDAPSVRRVELARWSLVPSWSKELKTKVPTFNARAETAAEKPMFKASVASRRAIVPAIGYYEWQTDPATKKKTPYFIHAPEGELLGFAGLYAWWADPALDRDDPARWHLTATILTSDAVQTLEHIHDRNPVPLPRELWDHWVDPTVVGDQALVDEAVRAALPVAADLQFDRVGPVSGDGPELIQPLEHDDADQGGTEHRG</sequence>
<reference evidence="10" key="1">
    <citation type="journal article" date="2014" name="Int. J. Syst. Evol. Microbiol.">
        <title>Complete genome sequence of Corynebacterium casei LMG S-19264T (=DSM 44701T), isolated from a smear-ripened cheese.</title>
        <authorList>
            <consortium name="US DOE Joint Genome Institute (JGI-PGF)"/>
            <person name="Walter F."/>
            <person name="Albersmeier A."/>
            <person name="Kalinowski J."/>
            <person name="Ruckert C."/>
        </authorList>
    </citation>
    <scope>NUCLEOTIDE SEQUENCE</scope>
    <source>
        <strain evidence="10">VKM Ac-1401</strain>
    </source>
</reference>
<keyword evidence="4 8" id="KW-0378">Hydrolase</keyword>
<evidence type="ECO:0000313" key="11">
    <source>
        <dbReference type="Proteomes" id="UP001142372"/>
    </source>
</evidence>
<evidence type="ECO:0000313" key="10">
    <source>
        <dbReference type="EMBL" id="GLJ75386.1"/>
    </source>
</evidence>
<evidence type="ECO:0000256" key="5">
    <source>
        <dbReference type="ARBA" id="ARBA00023124"/>
    </source>
</evidence>
<comment type="similarity">
    <text evidence="1 8">Belongs to the SOS response-associated peptidase family.</text>
</comment>
<dbReference type="EMBL" id="BSEN01000003">
    <property type="protein sequence ID" value="GLJ75386.1"/>
    <property type="molecule type" value="Genomic_DNA"/>
</dbReference>
<accession>A0A9W6H888</accession>
<evidence type="ECO:0000256" key="8">
    <source>
        <dbReference type="RuleBase" id="RU364100"/>
    </source>
</evidence>
<dbReference type="GO" id="GO:0006508">
    <property type="term" value="P:proteolysis"/>
    <property type="evidence" value="ECO:0007669"/>
    <property type="project" value="UniProtKB-KW"/>
</dbReference>
<comment type="caution">
    <text evidence="10">The sequence shown here is derived from an EMBL/GenBank/DDBJ whole genome shotgun (WGS) entry which is preliminary data.</text>
</comment>
<protein>
    <recommendedName>
        <fullName evidence="8">Abasic site processing protein</fullName>
        <ecNumber evidence="8">3.4.-.-</ecNumber>
    </recommendedName>
</protein>
<dbReference type="InterPro" id="IPR003738">
    <property type="entry name" value="SRAP"/>
</dbReference>
<dbReference type="SUPFAM" id="SSF143081">
    <property type="entry name" value="BB1717-like"/>
    <property type="match status" value="1"/>
</dbReference>
<keyword evidence="6" id="KW-0238">DNA-binding</keyword>
<organism evidence="10 11">
    <name type="scientific">Leifsonia poae</name>
    <dbReference type="NCBI Taxonomy" id="110933"/>
    <lineage>
        <taxon>Bacteria</taxon>
        <taxon>Bacillati</taxon>
        <taxon>Actinomycetota</taxon>
        <taxon>Actinomycetes</taxon>
        <taxon>Micrococcales</taxon>
        <taxon>Microbacteriaceae</taxon>
        <taxon>Leifsonia</taxon>
    </lineage>
</organism>
<keyword evidence="2 8" id="KW-0645">Protease</keyword>
<dbReference type="Proteomes" id="UP001142372">
    <property type="component" value="Unassembled WGS sequence"/>
</dbReference>
<evidence type="ECO:0000256" key="9">
    <source>
        <dbReference type="SAM" id="MobiDB-lite"/>
    </source>
</evidence>
<dbReference type="GO" id="GO:0016829">
    <property type="term" value="F:lyase activity"/>
    <property type="evidence" value="ECO:0007669"/>
    <property type="project" value="UniProtKB-KW"/>
</dbReference>
<dbReference type="Gene3D" id="3.90.1680.10">
    <property type="entry name" value="SOS response associated peptidase-like"/>
    <property type="match status" value="1"/>
</dbReference>
<keyword evidence="11" id="KW-1185">Reference proteome</keyword>
<dbReference type="EC" id="3.4.-.-" evidence="8"/>
<reference evidence="10" key="2">
    <citation type="submission" date="2023-01" db="EMBL/GenBank/DDBJ databases">
        <authorList>
            <person name="Sun Q."/>
            <person name="Evtushenko L."/>
        </authorList>
    </citation>
    <scope>NUCLEOTIDE SEQUENCE</scope>
    <source>
        <strain evidence="10">VKM Ac-1401</strain>
    </source>
</reference>
<dbReference type="GO" id="GO:0106300">
    <property type="term" value="P:protein-DNA covalent cross-linking repair"/>
    <property type="evidence" value="ECO:0007669"/>
    <property type="project" value="InterPro"/>
</dbReference>
<name>A0A9W6H888_9MICO</name>
<evidence type="ECO:0000256" key="3">
    <source>
        <dbReference type="ARBA" id="ARBA00022763"/>
    </source>
</evidence>
<dbReference type="GO" id="GO:0008233">
    <property type="term" value="F:peptidase activity"/>
    <property type="evidence" value="ECO:0007669"/>
    <property type="project" value="UniProtKB-KW"/>
</dbReference>
<dbReference type="InterPro" id="IPR036590">
    <property type="entry name" value="SRAP-like"/>
</dbReference>
<keyword evidence="3" id="KW-0227">DNA damage</keyword>
<keyword evidence="7" id="KW-0456">Lyase</keyword>
<proteinExistence type="inferred from homology"/>
<dbReference type="Pfam" id="PF02586">
    <property type="entry name" value="SRAP"/>
    <property type="match status" value="1"/>
</dbReference>
<evidence type="ECO:0000256" key="7">
    <source>
        <dbReference type="ARBA" id="ARBA00023239"/>
    </source>
</evidence>
<evidence type="ECO:0000256" key="4">
    <source>
        <dbReference type="ARBA" id="ARBA00022801"/>
    </source>
</evidence>
<feature type="region of interest" description="Disordered" evidence="9">
    <location>
        <begin position="218"/>
        <end position="242"/>
    </location>
</feature>
<gene>
    <name evidence="10" type="ORF">GCM10017584_09600</name>
</gene>
<keyword evidence="5" id="KW-0190">Covalent protein-DNA linkage</keyword>